<dbReference type="InterPro" id="IPR017896">
    <property type="entry name" value="4Fe4S_Fe-S-bd"/>
</dbReference>
<keyword evidence="7" id="KW-1133">Transmembrane helix</keyword>
<keyword evidence="6" id="KW-0411">Iron-sulfur</keyword>
<keyword evidence="10" id="KW-1185">Reference proteome</keyword>
<dbReference type="AlphaFoldDB" id="A0A9X3B7J3"/>
<keyword evidence="7" id="KW-0472">Membrane</keyword>
<feature type="transmembrane region" description="Helical" evidence="7">
    <location>
        <begin position="73"/>
        <end position="90"/>
    </location>
</feature>
<evidence type="ECO:0000313" key="9">
    <source>
        <dbReference type="EMBL" id="MCU7549305.1"/>
    </source>
</evidence>
<dbReference type="GO" id="GO:0046872">
    <property type="term" value="F:metal ion binding"/>
    <property type="evidence" value="ECO:0007669"/>
    <property type="project" value="UniProtKB-KW"/>
</dbReference>
<feature type="transmembrane region" description="Helical" evidence="7">
    <location>
        <begin position="225"/>
        <end position="247"/>
    </location>
</feature>
<evidence type="ECO:0000259" key="8">
    <source>
        <dbReference type="PROSITE" id="PS51379"/>
    </source>
</evidence>
<dbReference type="InterPro" id="IPR051684">
    <property type="entry name" value="Electron_Trans/Redox"/>
</dbReference>
<evidence type="ECO:0000256" key="7">
    <source>
        <dbReference type="SAM" id="Phobius"/>
    </source>
</evidence>
<reference evidence="9" key="1">
    <citation type="submission" date="2022-09" db="EMBL/GenBank/DDBJ databases">
        <authorList>
            <person name="Yuan C."/>
            <person name="Ke Z."/>
        </authorList>
    </citation>
    <scope>NUCLEOTIDE SEQUENCE</scope>
    <source>
        <strain evidence="9">LB-8</strain>
    </source>
</reference>
<dbReference type="EMBL" id="JAOTIF010000005">
    <property type="protein sequence ID" value="MCU7549305.1"/>
    <property type="molecule type" value="Genomic_DNA"/>
</dbReference>
<keyword evidence="5" id="KW-0408">Iron</keyword>
<reference evidence="9" key="2">
    <citation type="submission" date="2023-04" db="EMBL/GenBank/DDBJ databases">
        <title>Paracnuella aquatica gen. nov., sp. nov., a member of the family Chitinophagaceae isolated from a hot spring.</title>
        <authorList>
            <person name="Wang C."/>
        </authorList>
    </citation>
    <scope>NUCLEOTIDE SEQUENCE</scope>
    <source>
        <strain evidence="9">LB-8</strain>
    </source>
</reference>
<sequence length="343" mass="38408">MKKIICTGLVIFLLYPICLFSQDEFKEWNEPGNTQVTTRNRDSVQPNIQRLQPVSGEQISSNKHQHEKGNGDVYWAGGMLMVTILAGILIRYKATRVARPFFLVASVALLGFYRGSCPCPISWLQVSFLYFTGQESHPVKAMWFLALIPITYFGGRVWCGWVCHLGALQELLHFPGKFNFLSSSKAQKIMRYTRLVVFFALIAQLLVTQTILWNKVDPFKTAYNLMASNVVSWVLLAMILVISVFMYRPFCKTACPVGLVLGWMSKIPGTAAISPKEGCIGCKMCSTACKSRALTYNNKVVILNKQECITCGECIEACKLKSLTISPADNALTEVKVYPRIKA</sequence>
<accession>A0A9X3B7J3</accession>
<feature type="domain" description="4Fe-4S ferredoxin-type" evidence="8">
    <location>
        <begin position="269"/>
        <end position="299"/>
    </location>
</feature>
<keyword evidence="2" id="KW-0004">4Fe-4S</keyword>
<dbReference type="PANTHER" id="PTHR30176">
    <property type="entry name" value="FERREDOXIN-TYPE PROTEIN NAPH"/>
    <property type="match status" value="1"/>
</dbReference>
<evidence type="ECO:0000256" key="3">
    <source>
        <dbReference type="ARBA" id="ARBA00022723"/>
    </source>
</evidence>
<keyword evidence="4" id="KW-0249">Electron transport</keyword>
<evidence type="ECO:0000256" key="5">
    <source>
        <dbReference type="ARBA" id="ARBA00023004"/>
    </source>
</evidence>
<evidence type="ECO:0000256" key="6">
    <source>
        <dbReference type="ARBA" id="ARBA00023014"/>
    </source>
</evidence>
<name>A0A9X3B7J3_9BACT</name>
<feature type="domain" description="4Fe-4S ferredoxin-type" evidence="8">
    <location>
        <begin position="301"/>
        <end position="328"/>
    </location>
</feature>
<organism evidence="9 10">
    <name type="scientific">Paraflavisolibacter caeni</name>
    <dbReference type="NCBI Taxonomy" id="2982496"/>
    <lineage>
        <taxon>Bacteria</taxon>
        <taxon>Pseudomonadati</taxon>
        <taxon>Bacteroidota</taxon>
        <taxon>Chitinophagia</taxon>
        <taxon>Chitinophagales</taxon>
        <taxon>Chitinophagaceae</taxon>
        <taxon>Paraflavisolibacter</taxon>
    </lineage>
</organism>
<protein>
    <submittedName>
        <fullName evidence="9">4Fe-4S binding protein</fullName>
    </submittedName>
</protein>
<dbReference type="PROSITE" id="PS51379">
    <property type="entry name" value="4FE4S_FER_2"/>
    <property type="match status" value="2"/>
</dbReference>
<feature type="transmembrane region" description="Helical" evidence="7">
    <location>
        <begin position="143"/>
        <end position="168"/>
    </location>
</feature>
<evidence type="ECO:0000256" key="1">
    <source>
        <dbReference type="ARBA" id="ARBA00022448"/>
    </source>
</evidence>
<dbReference type="Proteomes" id="UP001155483">
    <property type="component" value="Unassembled WGS sequence"/>
</dbReference>
<dbReference type="Pfam" id="PF12838">
    <property type="entry name" value="Fer4_7"/>
    <property type="match status" value="1"/>
</dbReference>
<dbReference type="Pfam" id="PF12801">
    <property type="entry name" value="Fer4_5"/>
    <property type="match status" value="2"/>
</dbReference>
<gene>
    <name evidence="9" type="ORF">OCK74_09275</name>
</gene>
<proteinExistence type="predicted"/>
<dbReference type="PANTHER" id="PTHR30176:SF3">
    <property type="entry name" value="FERREDOXIN-TYPE PROTEIN NAPH"/>
    <property type="match status" value="1"/>
</dbReference>
<evidence type="ECO:0000313" key="10">
    <source>
        <dbReference type="Proteomes" id="UP001155483"/>
    </source>
</evidence>
<dbReference type="GO" id="GO:0051539">
    <property type="term" value="F:4 iron, 4 sulfur cluster binding"/>
    <property type="evidence" value="ECO:0007669"/>
    <property type="project" value="UniProtKB-KW"/>
</dbReference>
<keyword evidence="3" id="KW-0479">Metal-binding</keyword>
<comment type="caution">
    <text evidence="9">The sequence shown here is derived from an EMBL/GenBank/DDBJ whole genome shotgun (WGS) entry which is preliminary data.</text>
</comment>
<evidence type="ECO:0000256" key="4">
    <source>
        <dbReference type="ARBA" id="ARBA00022982"/>
    </source>
</evidence>
<dbReference type="RefSeq" id="WP_279296746.1">
    <property type="nucleotide sequence ID" value="NZ_JAOTIF010000005.1"/>
</dbReference>
<dbReference type="SUPFAM" id="SSF54862">
    <property type="entry name" value="4Fe-4S ferredoxins"/>
    <property type="match status" value="1"/>
</dbReference>
<evidence type="ECO:0000256" key="2">
    <source>
        <dbReference type="ARBA" id="ARBA00022485"/>
    </source>
</evidence>
<feature type="transmembrane region" description="Helical" evidence="7">
    <location>
        <begin position="102"/>
        <end position="123"/>
    </location>
</feature>
<keyword evidence="7" id="KW-0812">Transmembrane</keyword>
<keyword evidence="1" id="KW-0813">Transport</keyword>
<dbReference type="Gene3D" id="3.30.70.20">
    <property type="match status" value="1"/>
</dbReference>
<feature type="transmembrane region" description="Helical" evidence="7">
    <location>
        <begin position="189"/>
        <end position="213"/>
    </location>
</feature>
<dbReference type="GO" id="GO:0005886">
    <property type="term" value="C:plasma membrane"/>
    <property type="evidence" value="ECO:0007669"/>
    <property type="project" value="TreeGrafter"/>
</dbReference>